<keyword evidence="14" id="KW-1185">Reference proteome</keyword>
<reference evidence="13" key="1">
    <citation type="submission" date="2023-08" db="EMBL/GenBank/DDBJ databases">
        <authorList>
            <person name="Audoor S."/>
            <person name="Bilcke G."/>
        </authorList>
    </citation>
    <scope>NUCLEOTIDE SEQUENCE</scope>
</reference>
<dbReference type="Gene3D" id="3.40.850.10">
    <property type="entry name" value="Kinesin motor domain"/>
    <property type="match status" value="1"/>
</dbReference>
<feature type="compositionally biased region" description="Polar residues" evidence="10">
    <location>
        <begin position="1987"/>
        <end position="2001"/>
    </location>
</feature>
<dbReference type="InterPro" id="IPR036770">
    <property type="entry name" value="Ankyrin_rpt-contain_sf"/>
</dbReference>
<dbReference type="Pfam" id="PF00069">
    <property type="entry name" value="Pkinase"/>
    <property type="match status" value="1"/>
</dbReference>
<dbReference type="InterPro" id="IPR002110">
    <property type="entry name" value="Ankyrin_rpt"/>
</dbReference>
<dbReference type="Gene3D" id="1.20.120.720">
    <property type="entry name" value="Myosin VI head, motor domain, U50 subdomain"/>
    <property type="match status" value="1"/>
</dbReference>
<evidence type="ECO:0000256" key="8">
    <source>
        <dbReference type="ARBA" id="ARBA00023305"/>
    </source>
</evidence>
<accession>A0AAD2CCY7</accession>
<dbReference type="GO" id="GO:0016020">
    <property type="term" value="C:membrane"/>
    <property type="evidence" value="ECO:0007669"/>
    <property type="project" value="TreeGrafter"/>
</dbReference>
<evidence type="ECO:0000256" key="5">
    <source>
        <dbReference type="ARBA" id="ARBA00023123"/>
    </source>
</evidence>
<evidence type="ECO:0000259" key="12">
    <source>
        <dbReference type="PROSITE" id="PS51456"/>
    </source>
</evidence>
<feature type="region of interest" description="Disordered" evidence="10">
    <location>
        <begin position="1897"/>
        <end position="2001"/>
    </location>
</feature>
<dbReference type="Pfam" id="PF00612">
    <property type="entry name" value="IQ"/>
    <property type="match status" value="1"/>
</dbReference>
<keyword evidence="2" id="KW-0716">Sensory transduction</keyword>
<dbReference type="InterPro" id="IPR000048">
    <property type="entry name" value="IQ_motif_EF-hand-BS"/>
</dbReference>
<dbReference type="SUPFAM" id="SSF48403">
    <property type="entry name" value="Ankyrin repeat"/>
    <property type="match status" value="1"/>
</dbReference>
<evidence type="ECO:0000256" key="3">
    <source>
        <dbReference type="ARBA" id="ARBA00022741"/>
    </source>
</evidence>
<dbReference type="GO" id="GO:0005737">
    <property type="term" value="C:cytoplasm"/>
    <property type="evidence" value="ECO:0007669"/>
    <property type="project" value="TreeGrafter"/>
</dbReference>
<sequence>MELNQRVWFRRESSAWGWVPAVIVGKEDVTIGGVELINITLVNDRNIEGSNRAGAAGRRIKRSGSQYFANEVDFEEVIQVDPEQLKTADHDDIKLRNLPSSFQVSGEDPQSGVIASPSTTLNSSVVGGVDDLIELTHLHEPAILHALRLRYDADIIYTSTGPIMIAVNPFKRMDLYSDETMNKYRIQGEQGKNNNASTLTETSKFVTPYKKGHKKPAPTAARSPHRLHPHVYQTADDAYRQMLRGLENNTLMAGNDDHQVSPANQSILVSGESGAGKTVTTKIVLNYFAMLSRKRAEAEYQSTPSKSPRNTADTSRSDNFSIEQQVLQSNPILEAFGNARTIRNDNSSRFGKYIDINFSKNGKLSGASIETYLLEKVRLIHPSPGERNYHVFYQFLEAASARERQDFFLGGKTVHDFRLLADSGTFDRRDGVSDQENHNEMLEAMMTMGFQGETIQSLMRLIVAILFAGNMSFTPSEDGESCKLDKTKSALACAALMGISFDGLAAALTSKSIVAANESVEKLLTIEESGKACEALIKAVYGAAFDFIVQQINASITTESSNQAAKAASIGVLDIFGFESFKINSFEQICINYTNEALQQQFNRYVFKLEQQEYEKEGIMWKFIAFPDNQDVLDLIDMKHTGIFALLDEQCILPRSSDQKFTRYLYARCDKHSRFFATSKQRVDYVFSIEHYAGLVEYTPDGWMEKNKDQLPSASSELLKTSDFELIQDINRFVRSEDRGGRGTVATKSVSFQFASQLRTLRARIEKTIPHYVRCLKPNDELIPDFFEPKNVVDQLRCGGVLEAVRVSRAGYPTRYPHDVFVARYYILGPDSHQPAPNSFGGIRSPMFSPGGTANEDKAEELKRLIGKIAMDLWMVDHEAMQVQLELERQRQATSTSNYAIVETKPHHDALSKMNKGQPNLSRSLAVESSMMTPEQQRTKYNKKKNKRGDREDNHRVSRPETQEEFLDLDFASRCAVAGLQLGRTKVFLRREAFDRIESLRSEKFYDAASKIQKIVRGKLCREYYAMLIMDFRAARMIQCAWRQWSARMYIFEIQLARRTAATIIQRAWRSQKYGVAEPEGPTEDDIIRAVVSVQAMYRGAKSREQLMESLSAPSPMSAPRHVESPKHVVRERQLAPVVPQRQVATRVDSAELQALFNEIQQENWAMVENILDKHPELAEQADMKTGELALHKIARHSGAWTLLIDMILVLFPKALIHRDNMGALPIHHASAHDNLPALEIIHSAYKEGINDVDKMGRLPIHVAANYDAVEAIKFLLSKSPEGAYTMVYRPPVNSGGGLPLHIACRNHASIGVITALLAENFASAKRTDENGDLPLHLLLRCGEVVDPVVVKTLLTCFAGAVSRTDMHGDLPLVTAIKYLCSSAVTNAILMEYPEAAGILNGEGHSPLHLAFIHNADDRTIMGLLNHAPEFALQVDKKTGLLPIQVATDNEHSHFIVHNLLKRDLPVDLKEKIRAQLVPHHFSWNHIVTNCEDLYYQVVAKVLQSCTQPQVLALAHVEGPDGKIALGSATPVCKHEMRVMLRLFNTLEVVNQRPAYTNPVSDTQIFYALRYDPPPNASGAYTVLHEEKNNKGDDFLEDMDDASLVSGVSKMSMRSTMTSKTQQTIDDKLRQIRKEKGQQVIAKLTSRSEIVERELKIRKDFHLSRHYVPAVISVHHTVQHAAYSEAMAEPGYCITMEGADTTAENLMLDMRKHGKAFPLKALKRIGISLLHLHEHGIIHGDFGTHNIGKFGSRWKMLGVGGCVKLGRPTDPGRGFYHPPEAIIVEQRRAAQTQNKFSASVVSIPAHTTYDIWAYGVVLYEALAGLPLGPYACRGKRAMSSAEVAKIGMWDEQILRKALRHIPDGSPARDLLKRLLHHDPTKRISSMRQVLEHQFFAQGTDGRGSGGEHLEPTQTFSSLQSDNSRQSGSGNQQADPFGGNHAFDADFAEFSDAPKIGFSNSNSSDRENGGFGQGRSQGSKSGFDGARQQPSRAFGQSRNQAF</sequence>
<evidence type="ECO:0000259" key="11">
    <source>
        <dbReference type="PROSITE" id="PS50011"/>
    </source>
</evidence>
<dbReference type="PROSITE" id="PS50096">
    <property type="entry name" value="IQ"/>
    <property type="match status" value="2"/>
</dbReference>
<gene>
    <name evidence="13" type="ORF">CYCCA115_LOCUS1681</name>
</gene>
<dbReference type="InterPro" id="IPR000719">
    <property type="entry name" value="Prot_kinase_dom"/>
</dbReference>
<feature type="compositionally biased region" description="Polar residues" evidence="10">
    <location>
        <begin position="1911"/>
        <end position="1933"/>
    </location>
</feature>
<dbReference type="SMART" id="SM00248">
    <property type="entry name" value="ANK"/>
    <property type="match status" value="6"/>
</dbReference>
<dbReference type="Pfam" id="PF00063">
    <property type="entry name" value="Myosin_head"/>
    <property type="match status" value="1"/>
</dbReference>
<dbReference type="GO" id="GO:0051015">
    <property type="term" value="F:actin filament binding"/>
    <property type="evidence" value="ECO:0007669"/>
    <property type="project" value="TreeGrafter"/>
</dbReference>
<dbReference type="Proteomes" id="UP001295423">
    <property type="component" value="Unassembled WGS sequence"/>
</dbReference>
<feature type="region of interest" description="Disordered" evidence="10">
    <location>
        <begin position="925"/>
        <end position="961"/>
    </location>
</feature>
<protein>
    <recommendedName>
        <fullName evidence="15">Calmodulin</fullName>
    </recommendedName>
</protein>
<keyword evidence="8" id="KW-0844">Vision</keyword>
<evidence type="ECO:0000256" key="4">
    <source>
        <dbReference type="ARBA" id="ARBA00022840"/>
    </source>
</evidence>
<feature type="binding site" evidence="9">
    <location>
        <begin position="271"/>
        <end position="278"/>
    </location>
    <ligand>
        <name>ATP</name>
        <dbReference type="ChEBI" id="CHEBI:30616"/>
    </ligand>
</feature>
<feature type="region of interest" description="Actin-binding" evidence="9">
    <location>
        <begin position="758"/>
        <end position="780"/>
    </location>
</feature>
<comment type="similarity">
    <text evidence="1">In the C-terminal section; belongs to the TRAFAC class myosin-kinesin ATPase superfamily. Myosin family.</text>
</comment>
<dbReference type="GO" id="GO:0007015">
    <property type="term" value="P:actin filament organization"/>
    <property type="evidence" value="ECO:0007669"/>
    <property type="project" value="TreeGrafter"/>
</dbReference>
<dbReference type="Pfam" id="PF12796">
    <property type="entry name" value="Ank_2"/>
    <property type="match status" value="1"/>
</dbReference>
<evidence type="ECO:0008006" key="15">
    <source>
        <dbReference type="Google" id="ProtNLM"/>
    </source>
</evidence>
<dbReference type="PANTHER" id="PTHR13140">
    <property type="entry name" value="MYOSIN"/>
    <property type="match status" value="1"/>
</dbReference>
<dbReference type="PROSITE" id="PS50011">
    <property type="entry name" value="PROTEIN_KINASE_DOM"/>
    <property type="match status" value="1"/>
</dbReference>
<keyword evidence="6 9" id="KW-0505">Motor protein</keyword>
<dbReference type="SMART" id="SM00220">
    <property type="entry name" value="S_TKc"/>
    <property type="match status" value="1"/>
</dbReference>
<evidence type="ECO:0000256" key="1">
    <source>
        <dbReference type="ARBA" id="ARBA00006998"/>
    </source>
</evidence>
<evidence type="ECO:0000256" key="6">
    <source>
        <dbReference type="ARBA" id="ARBA00023175"/>
    </source>
</evidence>
<dbReference type="PRINTS" id="PR00193">
    <property type="entry name" value="MYOSINHEAVY"/>
</dbReference>
<dbReference type="SUPFAM" id="SSF52540">
    <property type="entry name" value="P-loop containing nucleoside triphosphate hydrolases"/>
    <property type="match status" value="1"/>
</dbReference>
<dbReference type="Gene3D" id="1.25.40.20">
    <property type="entry name" value="Ankyrin repeat-containing domain"/>
    <property type="match status" value="2"/>
</dbReference>
<dbReference type="Gene3D" id="1.10.10.820">
    <property type="match status" value="1"/>
</dbReference>
<evidence type="ECO:0000256" key="9">
    <source>
        <dbReference type="PROSITE-ProRule" id="PRU00782"/>
    </source>
</evidence>
<keyword evidence="7 9" id="KW-0009">Actin-binding</keyword>
<dbReference type="GO" id="GO:0004672">
    <property type="term" value="F:protein kinase activity"/>
    <property type="evidence" value="ECO:0007669"/>
    <property type="project" value="InterPro"/>
</dbReference>
<dbReference type="Gene3D" id="1.20.58.530">
    <property type="match status" value="1"/>
</dbReference>
<evidence type="ECO:0000313" key="13">
    <source>
        <dbReference type="EMBL" id="CAJ1929430.1"/>
    </source>
</evidence>
<comment type="similarity">
    <text evidence="9">Belongs to the TRAFAC class myosin-kinesin ATPase superfamily. Myosin family.</text>
</comment>
<comment type="caution">
    <text evidence="13">The sequence shown here is derived from an EMBL/GenBank/DDBJ whole genome shotgun (WGS) entry which is preliminary data.</text>
</comment>
<dbReference type="GO" id="GO:0005524">
    <property type="term" value="F:ATP binding"/>
    <property type="evidence" value="ECO:0007669"/>
    <property type="project" value="UniProtKB-UniRule"/>
</dbReference>
<feature type="compositionally biased region" description="Basic and acidic residues" evidence="10">
    <location>
        <begin position="949"/>
        <end position="961"/>
    </location>
</feature>
<dbReference type="PROSITE" id="PS51456">
    <property type="entry name" value="MYOSIN_MOTOR"/>
    <property type="match status" value="1"/>
</dbReference>
<dbReference type="Gene3D" id="1.20.5.4820">
    <property type="match status" value="1"/>
</dbReference>
<dbReference type="Gene3D" id="1.10.510.10">
    <property type="entry name" value="Transferase(Phosphotransferase) domain 1"/>
    <property type="match status" value="1"/>
</dbReference>
<keyword evidence="5 9" id="KW-0518">Myosin</keyword>
<evidence type="ECO:0000256" key="7">
    <source>
        <dbReference type="ARBA" id="ARBA00023203"/>
    </source>
</evidence>
<dbReference type="SUPFAM" id="SSF56112">
    <property type="entry name" value="Protein kinase-like (PK-like)"/>
    <property type="match status" value="1"/>
</dbReference>
<keyword evidence="3 9" id="KW-0547">Nucleotide-binding</keyword>
<keyword evidence="4 9" id="KW-0067">ATP-binding</keyword>
<dbReference type="InterPro" id="IPR001609">
    <property type="entry name" value="Myosin_head_motor_dom-like"/>
</dbReference>
<proteinExistence type="inferred from homology"/>
<name>A0AAD2CCY7_9STRA</name>
<dbReference type="SMART" id="SM00015">
    <property type="entry name" value="IQ"/>
    <property type="match status" value="2"/>
</dbReference>
<dbReference type="InterPro" id="IPR027417">
    <property type="entry name" value="P-loop_NTPase"/>
</dbReference>
<dbReference type="EMBL" id="CAKOGP040000080">
    <property type="protein sequence ID" value="CAJ1929430.1"/>
    <property type="molecule type" value="Genomic_DNA"/>
</dbReference>
<dbReference type="SMART" id="SM00242">
    <property type="entry name" value="MYSc"/>
    <property type="match status" value="1"/>
</dbReference>
<dbReference type="InterPro" id="IPR036961">
    <property type="entry name" value="Kinesin_motor_dom_sf"/>
</dbReference>
<dbReference type="InterPro" id="IPR011009">
    <property type="entry name" value="Kinase-like_dom_sf"/>
</dbReference>
<dbReference type="GO" id="GO:0000146">
    <property type="term" value="F:microfilament motor activity"/>
    <property type="evidence" value="ECO:0007669"/>
    <property type="project" value="TreeGrafter"/>
</dbReference>
<dbReference type="CDD" id="cd00124">
    <property type="entry name" value="MYSc"/>
    <property type="match status" value="1"/>
</dbReference>
<feature type="domain" description="Protein kinase" evidence="11">
    <location>
        <begin position="1602"/>
        <end position="1895"/>
    </location>
</feature>
<dbReference type="GO" id="GO:0016459">
    <property type="term" value="C:myosin complex"/>
    <property type="evidence" value="ECO:0007669"/>
    <property type="project" value="UniProtKB-KW"/>
</dbReference>
<feature type="domain" description="Myosin motor" evidence="12">
    <location>
        <begin position="127"/>
        <end position="1002"/>
    </location>
</feature>
<evidence type="ECO:0000256" key="10">
    <source>
        <dbReference type="SAM" id="MobiDB-lite"/>
    </source>
</evidence>
<evidence type="ECO:0000256" key="2">
    <source>
        <dbReference type="ARBA" id="ARBA00022606"/>
    </source>
</evidence>
<dbReference type="PANTHER" id="PTHR13140:SF845">
    <property type="entry name" value="MYOSIN-LIKE PROTEIN"/>
    <property type="match status" value="1"/>
</dbReference>
<organism evidence="13 14">
    <name type="scientific">Cylindrotheca closterium</name>
    <dbReference type="NCBI Taxonomy" id="2856"/>
    <lineage>
        <taxon>Eukaryota</taxon>
        <taxon>Sar</taxon>
        <taxon>Stramenopiles</taxon>
        <taxon>Ochrophyta</taxon>
        <taxon>Bacillariophyta</taxon>
        <taxon>Bacillariophyceae</taxon>
        <taxon>Bacillariophycidae</taxon>
        <taxon>Bacillariales</taxon>
        <taxon>Bacillariaceae</taxon>
        <taxon>Cylindrotheca</taxon>
    </lineage>
</organism>
<evidence type="ECO:0000313" key="14">
    <source>
        <dbReference type="Proteomes" id="UP001295423"/>
    </source>
</evidence>